<dbReference type="SUPFAM" id="SSF69593">
    <property type="entry name" value="Glycerol-3-phosphate (1)-acyltransferase"/>
    <property type="match status" value="1"/>
</dbReference>
<dbReference type="GO" id="GO:0016746">
    <property type="term" value="F:acyltransferase activity"/>
    <property type="evidence" value="ECO:0007669"/>
    <property type="project" value="UniProtKB-KW"/>
</dbReference>
<dbReference type="CDD" id="cd07989">
    <property type="entry name" value="LPLAT_AGPAT-like"/>
    <property type="match status" value="1"/>
</dbReference>
<keyword evidence="4" id="KW-1133">Transmembrane helix</keyword>
<comment type="caution">
    <text evidence="6">The sequence shown here is derived from an EMBL/GenBank/DDBJ whole genome shotgun (WGS) entry which is preliminary data.</text>
</comment>
<proteinExistence type="predicted"/>
<evidence type="ECO:0000313" key="6">
    <source>
        <dbReference type="EMBL" id="MDQ7246668.1"/>
    </source>
</evidence>
<keyword evidence="3 6" id="KW-0012">Acyltransferase</keyword>
<reference evidence="7" key="1">
    <citation type="submission" date="2023-08" db="EMBL/GenBank/DDBJ databases">
        <title>Rhodospirillaceae gen. nov., a novel taxon isolated from the Yangtze River Yuezi River estuary sludge.</title>
        <authorList>
            <person name="Ruan L."/>
        </authorList>
    </citation>
    <scope>NUCLEOTIDE SEQUENCE [LARGE SCALE GENOMIC DNA]</scope>
    <source>
        <strain evidence="7">R-7</strain>
    </source>
</reference>
<dbReference type="InterPro" id="IPR002123">
    <property type="entry name" value="Plipid/glycerol_acylTrfase"/>
</dbReference>
<evidence type="ECO:0000256" key="1">
    <source>
        <dbReference type="ARBA" id="ARBA00005189"/>
    </source>
</evidence>
<dbReference type="Proteomes" id="UP001230156">
    <property type="component" value="Unassembled WGS sequence"/>
</dbReference>
<dbReference type="PANTHER" id="PTHR10434">
    <property type="entry name" value="1-ACYL-SN-GLYCEROL-3-PHOSPHATE ACYLTRANSFERASE"/>
    <property type="match status" value="1"/>
</dbReference>
<sequence length="237" mass="25968">MILRSILFNLLYALWTAGMHVICLPLLFASRRAVQAAGGIWIGGTLWLLKHVVGIDYRIAGAENLPKTPAIYAAKHQSAWETLFLSRYLDFPAFVLKKELLSIPLFGWFLKKSGMIAVDRKGGASALRAMARQATETLDSGRSILIFPEGTRVAPGQSRPYQPGVAALYTQQKVPLVPVALNSGLFWGRRAFIKNPGTIVVEILPPIPPGLDRKAVMKELENRIETAAKALAQAPGR</sequence>
<evidence type="ECO:0000259" key="5">
    <source>
        <dbReference type="SMART" id="SM00563"/>
    </source>
</evidence>
<dbReference type="Pfam" id="PF01553">
    <property type="entry name" value="Acyltransferase"/>
    <property type="match status" value="1"/>
</dbReference>
<gene>
    <name evidence="6" type="ORF">Q8A70_03285</name>
</gene>
<evidence type="ECO:0000256" key="3">
    <source>
        <dbReference type="ARBA" id="ARBA00023315"/>
    </source>
</evidence>
<keyword evidence="4" id="KW-0472">Membrane</keyword>
<dbReference type="SMART" id="SM00563">
    <property type="entry name" value="PlsC"/>
    <property type="match status" value="1"/>
</dbReference>
<evidence type="ECO:0000256" key="4">
    <source>
        <dbReference type="SAM" id="Phobius"/>
    </source>
</evidence>
<protein>
    <submittedName>
        <fullName evidence="6">Lysophospholipid acyltransferase family protein</fullName>
    </submittedName>
</protein>
<keyword evidence="7" id="KW-1185">Reference proteome</keyword>
<feature type="transmembrane region" description="Helical" evidence="4">
    <location>
        <begin position="6"/>
        <end position="28"/>
    </location>
</feature>
<dbReference type="PANTHER" id="PTHR10434:SF40">
    <property type="entry name" value="1-ACYL-SN-GLYCEROL-3-PHOSPHATE ACYLTRANSFERASE"/>
    <property type="match status" value="1"/>
</dbReference>
<keyword evidence="4" id="KW-0812">Transmembrane</keyword>
<feature type="domain" description="Phospholipid/glycerol acyltransferase" evidence="5">
    <location>
        <begin position="70"/>
        <end position="184"/>
    </location>
</feature>
<evidence type="ECO:0000256" key="2">
    <source>
        <dbReference type="ARBA" id="ARBA00022679"/>
    </source>
</evidence>
<accession>A0ABU0YIW1</accession>
<name>A0ABU0YIW1_9PROT</name>
<organism evidence="6 7">
    <name type="scientific">Dongia sedimenti</name>
    <dbReference type="NCBI Taxonomy" id="3064282"/>
    <lineage>
        <taxon>Bacteria</taxon>
        <taxon>Pseudomonadati</taxon>
        <taxon>Pseudomonadota</taxon>
        <taxon>Alphaproteobacteria</taxon>
        <taxon>Rhodospirillales</taxon>
        <taxon>Dongiaceae</taxon>
        <taxon>Dongia</taxon>
    </lineage>
</organism>
<dbReference type="RefSeq" id="WP_379954058.1">
    <property type="nucleotide sequence ID" value="NZ_JAUYVI010000001.1"/>
</dbReference>
<keyword evidence="2" id="KW-0808">Transferase</keyword>
<comment type="pathway">
    <text evidence="1">Lipid metabolism.</text>
</comment>
<evidence type="ECO:0000313" key="7">
    <source>
        <dbReference type="Proteomes" id="UP001230156"/>
    </source>
</evidence>
<dbReference type="EMBL" id="JAUYVI010000001">
    <property type="protein sequence ID" value="MDQ7246668.1"/>
    <property type="molecule type" value="Genomic_DNA"/>
</dbReference>